<dbReference type="InParanoid" id="K4ANJ2"/>
<dbReference type="HOGENOM" id="CLU_3054016_0_0_1"/>
<dbReference type="Gramene" id="KQK91559">
    <property type="protein sequence ID" value="KQK91559"/>
    <property type="gene ID" value="SETIT_040489mg"/>
</dbReference>
<keyword evidence="2" id="KW-1185">Reference proteome</keyword>
<dbReference type="EnsemblPlants" id="KQK91559">
    <property type="protein sequence ID" value="KQK91559"/>
    <property type="gene ID" value="SETIT_040489mg"/>
</dbReference>
<reference evidence="2" key="1">
    <citation type="journal article" date="2012" name="Nat. Biotechnol.">
        <title>Reference genome sequence of the model plant Setaria.</title>
        <authorList>
            <person name="Bennetzen J.L."/>
            <person name="Schmutz J."/>
            <person name="Wang H."/>
            <person name="Percifield R."/>
            <person name="Hawkins J."/>
            <person name="Pontaroli A.C."/>
            <person name="Estep M."/>
            <person name="Feng L."/>
            <person name="Vaughn J.N."/>
            <person name="Grimwood J."/>
            <person name="Jenkins J."/>
            <person name="Barry K."/>
            <person name="Lindquist E."/>
            <person name="Hellsten U."/>
            <person name="Deshpande S."/>
            <person name="Wang X."/>
            <person name="Wu X."/>
            <person name="Mitros T."/>
            <person name="Triplett J."/>
            <person name="Yang X."/>
            <person name="Ye C.Y."/>
            <person name="Mauro-Herrera M."/>
            <person name="Wang L."/>
            <person name="Li P."/>
            <person name="Sharma M."/>
            <person name="Sharma R."/>
            <person name="Ronald P.C."/>
            <person name="Panaud O."/>
            <person name="Kellogg E.A."/>
            <person name="Brutnell T.P."/>
            <person name="Doust A.N."/>
            <person name="Tuskan G.A."/>
            <person name="Rokhsar D."/>
            <person name="Devos K.M."/>
        </authorList>
    </citation>
    <scope>NUCLEOTIDE SEQUENCE [LARGE SCALE GENOMIC DNA]</scope>
    <source>
        <strain evidence="2">cv. Yugu1</strain>
    </source>
</reference>
<organism evidence="1 2">
    <name type="scientific">Setaria italica</name>
    <name type="common">Foxtail millet</name>
    <name type="synonym">Panicum italicum</name>
    <dbReference type="NCBI Taxonomy" id="4555"/>
    <lineage>
        <taxon>Eukaryota</taxon>
        <taxon>Viridiplantae</taxon>
        <taxon>Streptophyta</taxon>
        <taxon>Embryophyta</taxon>
        <taxon>Tracheophyta</taxon>
        <taxon>Spermatophyta</taxon>
        <taxon>Magnoliopsida</taxon>
        <taxon>Liliopsida</taxon>
        <taxon>Poales</taxon>
        <taxon>Poaceae</taxon>
        <taxon>PACMAD clade</taxon>
        <taxon>Panicoideae</taxon>
        <taxon>Panicodae</taxon>
        <taxon>Paniceae</taxon>
        <taxon>Cenchrinae</taxon>
        <taxon>Setaria</taxon>
    </lineage>
</organism>
<sequence>MPRPKITRVKKKGRKEGRSKIKTKEIVQLLLALPAVLMVWRRAASRLQHDQTDT</sequence>
<dbReference type="AlphaFoldDB" id="K4ANJ2"/>
<name>K4ANJ2_SETIT</name>
<protein>
    <submittedName>
        <fullName evidence="1">Uncharacterized protein</fullName>
    </submittedName>
</protein>
<reference evidence="1" key="2">
    <citation type="submission" date="2018-08" db="UniProtKB">
        <authorList>
            <consortium name="EnsemblPlants"/>
        </authorList>
    </citation>
    <scope>IDENTIFICATION</scope>
    <source>
        <strain evidence="1">Yugu1</strain>
    </source>
</reference>
<evidence type="ECO:0000313" key="1">
    <source>
        <dbReference type="EnsemblPlants" id="KQK91559"/>
    </source>
</evidence>
<proteinExistence type="predicted"/>
<dbReference type="Proteomes" id="UP000004995">
    <property type="component" value="Unassembled WGS sequence"/>
</dbReference>
<dbReference type="EMBL" id="AGNK02006048">
    <property type="status" value="NOT_ANNOTATED_CDS"/>
    <property type="molecule type" value="Genomic_DNA"/>
</dbReference>
<evidence type="ECO:0000313" key="2">
    <source>
        <dbReference type="Proteomes" id="UP000004995"/>
    </source>
</evidence>
<accession>K4ANJ2</accession>